<proteinExistence type="predicted"/>
<organism evidence="1">
    <name type="scientific">Leptolyngbya sp. NK1-12</name>
    <dbReference type="NCBI Taxonomy" id="2547451"/>
    <lineage>
        <taxon>Bacteria</taxon>
        <taxon>Bacillati</taxon>
        <taxon>Cyanobacteriota</taxon>
        <taxon>Cyanophyceae</taxon>
        <taxon>Leptolyngbyales</taxon>
        <taxon>Leptolyngbyaceae</taxon>
        <taxon>Leptolyngbya group</taxon>
        <taxon>Leptolyngbya</taxon>
    </lineage>
</organism>
<reference evidence="1" key="1">
    <citation type="submission" date="2020-05" db="EMBL/GenBank/DDBJ databases">
        <authorList>
            <person name="Zhu T."/>
            <person name="Keshari N."/>
            <person name="Lu X."/>
        </authorList>
    </citation>
    <scope>NUCLEOTIDE SEQUENCE</scope>
    <source>
        <strain evidence="1">NK1-12</strain>
    </source>
</reference>
<gene>
    <name evidence="1" type="ORF">HJG54_19640</name>
</gene>
<sequence length="493" mass="54534">MPITVARANLLSNQIRQRLNNAGITRVLNLSPKLQSNQEDGSAQPGGILGFLRFLIPFAKRLGGFLSGILKGISLTVSSVFGLVVDTVTTLANFDWNASDREIAAMIRANNISLASTWGGAIGSGLGWIAGIAVGYGLTVLCPVIGSAKLAKLAAGETSLEAAQEVGATAINALRASARNLGANLLLASYRKVRKWFGINPPDDAPSWTIAGKIEERIDNIKSDIFRAFIESLTDEFFDSFVESGYIFAYELDAQIAAARAAQSRGVERTVVLTPDKEAKEEKIVLVGPEAELKTTVQTALVQHRLIHNRDIGLLVGQPAQDWFRAQTQRRQLVILFYDREKPPWRHPNGKIARSATYTIPDCKANLKWEEIKRAAKSYMWGRFRATANLSNGRQMAVYGATREVAEEKLRDLIALSTARISTLSITEERDRNPQIKKDPRRMYPAFATVLVRRPTTDATGRATASGDMFEERKTRFALWTDKEPDNFKEVRW</sequence>
<accession>A0AA97AJF1</accession>
<dbReference type="EMBL" id="CP053586">
    <property type="protein sequence ID" value="WNZ24841.1"/>
    <property type="molecule type" value="Genomic_DNA"/>
</dbReference>
<dbReference type="AlphaFoldDB" id="A0AA97AJF1"/>
<evidence type="ECO:0000313" key="1">
    <source>
        <dbReference type="EMBL" id="WNZ24841.1"/>
    </source>
</evidence>
<dbReference type="RefSeq" id="WP_316430834.1">
    <property type="nucleotide sequence ID" value="NZ_CP053586.1"/>
</dbReference>
<protein>
    <submittedName>
        <fullName evidence="1">Uncharacterized protein</fullName>
    </submittedName>
</protein>
<name>A0AA97AJF1_9CYAN</name>